<proteinExistence type="predicted"/>
<protein>
    <recommendedName>
        <fullName evidence="1">Calponin-homology (CH) domain-containing protein</fullName>
    </recommendedName>
</protein>
<comment type="caution">
    <text evidence="2">The sequence shown here is derived from an EMBL/GenBank/DDBJ whole genome shotgun (WGS) entry which is preliminary data.</text>
</comment>
<accession>A0AAD5MSA9</accession>
<dbReference type="AlphaFoldDB" id="A0AAD5MSA9"/>
<keyword evidence="3" id="KW-1185">Reference proteome</keyword>
<organism evidence="2 3">
    <name type="scientific">Parelaphostrongylus tenuis</name>
    <name type="common">Meningeal worm</name>
    <dbReference type="NCBI Taxonomy" id="148309"/>
    <lineage>
        <taxon>Eukaryota</taxon>
        <taxon>Metazoa</taxon>
        <taxon>Ecdysozoa</taxon>
        <taxon>Nematoda</taxon>
        <taxon>Chromadorea</taxon>
        <taxon>Rhabditida</taxon>
        <taxon>Rhabditina</taxon>
        <taxon>Rhabditomorpha</taxon>
        <taxon>Strongyloidea</taxon>
        <taxon>Metastrongylidae</taxon>
        <taxon>Parelaphostrongylus</taxon>
    </lineage>
</organism>
<gene>
    <name evidence="2" type="ORF">KIN20_020010</name>
</gene>
<dbReference type="InterPro" id="IPR036872">
    <property type="entry name" value="CH_dom_sf"/>
</dbReference>
<dbReference type="PANTHER" id="PTHR23167">
    <property type="entry name" value="CALPONIN HOMOLOGY DOMAIN-CONTAINING PROTEIN DDB_G0272472-RELATED"/>
    <property type="match status" value="1"/>
</dbReference>
<dbReference type="SUPFAM" id="SSF47576">
    <property type="entry name" value="Calponin-homology domain, CH-domain"/>
    <property type="match status" value="1"/>
</dbReference>
<dbReference type="PROSITE" id="PS50021">
    <property type="entry name" value="CH"/>
    <property type="match status" value="1"/>
</dbReference>
<dbReference type="InterPro" id="IPR001715">
    <property type="entry name" value="CH_dom"/>
</dbReference>
<feature type="domain" description="Calponin-homology (CH)" evidence="1">
    <location>
        <begin position="12"/>
        <end position="116"/>
    </location>
</feature>
<dbReference type="Pfam" id="PF00307">
    <property type="entry name" value="CH"/>
    <property type="match status" value="1"/>
</dbReference>
<reference evidence="2" key="1">
    <citation type="submission" date="2021-06" db="EMBL/GenBank/DDBJ databases">
        <title>Parelaphostrongylus tenuis whole genome reference sequence.</title>
        <authorList>
            <person name="Garwood T.J."/>
            <person name="Larsen P.A."/>
            <person name="Fountain-Jones N.M."/>
            <person name="Garbe J.R."/>
            <person name="Macchietto M.G."/>
            <person name="Kania S.A."/>
            <person name="Gerhold R.W."/>
            <person name="Richards J.E."/>
            <person name="Wolf T.M."/>
        </authorList>
    </citation>
    <scope>NUCLEOTIDE SEQUENCE</scope>
    <source>
        <strain evidence="2">MNPRO001-30</strain>
        <tissue evidence="2">Meninges</tissue>
    </source>
</reference>
<dbReference type="InterPro" id="IPR050540">
    <property type="entry name" value="F-actin_Monoox_Mical"/>
</dbReference>
<dbReference type="Gene3D" id="1.10.418.10">
    <property type="entry name" value="Calponin-like domain"/>
    <property type="match status" value="1"/>
</dbReference>
<dbReference type="PANTHER" id="PTHR23167:SF88">
    <property type="entry name" value="CALPONIN-HOMOLOGY (CH) DOMAIN-CONTAINING PROTEIN"/>
    <property type="match status" value="1"/>
</dbReference>
<evidence type="ECO:0000313" key="2">
    <source>
        <dbReference type="EMBL" id="KAJ1360903.1"/>
    </source>
</evidence>
<feature type="non-terminal residue" evidence="2">
    <location>
        <position position="1"/>
    </location>
</feature>
<evidence type="ECO:0000313" key="3">
    <source>
        <dbReference type="Proteomes" id="UP001196413"/>
    </source>
</evidence>
<evidence type="ECO:0000259" key="1">
    <source>
        <dbReference type="PROSITE" id="PS50021"/>
    </source>
</evidence>
<dbReference type="EMBL" id="JAHQIW010004023">
    <property type="protein sequence ID" value="KAJ1360903.1"/>
    <property type="molecule type" value="Genomic_DNA"/>
</dbReference>
<dbReference type="Proteomes" id="UP001196413">
    <property type="component" value="Unassembled WGS sequence"/>
</dbReference>
<sequence length="120" mass="13798">SRDPSVKSHHFKAHEHSMYSKCLYVSLLGLAEYPTISVTNFASDWSDGRAFCALIHHFKPEMVNLFKLMEPKLCIVLAVQLAEKLNMHVDHATFLEPAKDHKNVMAVVFELYKKHDTDEK</sequence>
<name>A0AAD5MSA9_PARTN</name>